<dbReference type="SMART" id="SM00062">
    <property type="entry name" value="PBPb"/>
    <property type="match status" value="1"/>
</dbReference>
<evidence type="ECO:0000256" key="2">
    <source>
        <dbReference type="ARBA" id="ARBA00022729"/>
    </source>
</evidence>
<dbReference type="Pfam" id="PF00497">
    <property type="entry name" value="SBP_bac_3"/>
    <property type="match status" value="1"/>
</dbReference>
<name>A0ABY5HEB6_9PSED</name>
<gene>
    <name evidence="5" type="ORF">KDW96_08570</name>
</gene>
<dbReference type="Proteomes" id="UP001059672">
    <property type="component" value="Chromosome"/>
</dbReference>
<comment type="similarity">
    <text evidence="1">Belongs to the bacterial solute-binding protein 3 family.</text>
</comment>
<evidence type="ECO:0000259" key="4">
    <source>
        <dbReference type="SMART" id="SM00062"/>
    </source>
</evidence>
<keyword evidence="2 3" id="KW-0732">Signal</keyword>
<dbReference type="PANTHER" id="PTHR35936:SF25">
    <property type="entry name" value="ABC TRANSPORTER SUBSTRATE-BINDING PROTEIN"/>
    <property type="match status" value="1"/>
</dbReference>
<dbReference type="InterPro" id="IPR001638">
    <property type="entry name" value="Solute-binding_3/MltF_N"/>
</dbReference>
<sequence length="245" mass="27679">MRYLLLCLLLTLGSTSMAEPWKVVGDEQFAPYSFVAGPDTAPQGLDVELISTVLRTAGVDYKLRLYPWQRVKRMLEQRMVDMAFQFAGTAERHAQYLLVGPIRTGSTVFMTTHKVPLADWQQLSDLSPYVIGQVQGYAYESTYDQAALKRDSGAQTPRQLVAMLLAGRVDLIVGDHIQLLHFAREMRGEQKLRILPSPLTQMPRYVAFAKDDQARAERFAAALERLQNEGQLDAIYQRWGLSPQS</sequence>
<feature type="domain" description="Solute-binding protein family 3/N-terminal" evidence="4">
    <location>
        <begin position="20"/>
        <end position="243"/>
    </location>
</feature>
<proteinExistence type="inferred from homology"/>
<dbReference type="Gene3D" id="3.40.190.10">
    <property type="entry name" value="Periplasmic binding protein-like II"/>
    <property type="match status" value="2"/>
</dbReference>
<protein>
    <submittedName>
        <fullName evidence="5">Amino acid ABC transporter substrate-binding protein</fullName>
    </submittedName>
</protein>
<accession>A0ABY5HEB6</accession>
<feature type="signal peptide" evidence="3">
    <location>
        <begin position="1"/>
        <end position="18"/>
    </location>
</feature>
<dbReference type="RefSeq" id="WP_255840004.1">
    <property type="nucleotide sequence ID" value="NZ_CP073346.1"/>
</dbReference>
<evidence type="ECO:0000256" key="3">
    <source>
        <dbReference type="SAM" id="SignalP"/>
    </source>
</evidence>
<feature type="chain" id="PRO_5045661352" evidence="3">
    <location>
        <begin position="19"/>
        <end position="245"/>
    </location>
</feature>
<evidence type="ECO:0000256" key="1">
    <source>
        <dbReference type="ARBA" id="ARBA00010333"/>
    </source>
</evidence>
<dbReference type="PANTHER" id="PTHR35936">
    <property type="entry name" value="MEMBRANE-BOUND LYTIC MUREIN TRANSGLYCOSYLASE F"/>
    <property type="match status" value="1"/>
</dbReference>
<dbReference type="EMBL" id="CP073346">
    <property type="protein sequence ID" value="UTW09336.1"/>
    <property type="molecule type" value="Genomic_DNA"/>
</dbReference>
<reference evidence="5" key="1">
    <citation type="submission" date="2021-04" db="EMBL/GenBank/DDBJ databases">
        <title>Oceanospirillales bacteria with DddD are important DMSP degraders in coastal seawater.</title>
        <authorList>
            <person name="Liu J."/>
        </authorList>
    </citation>
    <scope>NUCLEOTIDE SEQUENCE</scope>
    <source>
        <strain evidence="5">D13-4</strain>
    </source>
</reference>
<keyword evidence="6" id="KW-1185">Reference proteome</keyword>
<evidence type="ECO:0000313" key="5">
    <source>
        <dbReference type="EMBL" id="UTW09336.1"/>
    </source>
</evidence>
<evidence type="ECO:0000313" key="6">
    <source>
        <dbReference type="Proteomes" id="UP001059672"/>
    </source>
</evidence>
<dbReference type="SUPFAM" id="SSF53850">
    <property type="entry name" value="Periplasmic binding protein-like II"/>
    <property type="match status" value="1"/>
</dbReference>
<organism evidence="5 6">
    <name type="scientific">Pseudomonas benzenivorans</name>
    <dbReference type="NCBI Taxonomy" id="556533"/>
    <lineage>
        <taxon>Bacteria</taxon>
        <taxon>Pseudomonadati</taxon>
        <taxon>Pseudomonadota</taxon>
        <taxon>Gammaproteobacteria</taxon>
        <taxon>Pseudomonadales</taxon>
        <taxon>Pseudomonadaceae</taxon>
        <taxon>Pseudomonas</taxon>
    </lineage>
</organism>